<protein>
    <submittedName>
        <fullName evidence="1">Uncharacterized protein</fullName>
    </submittedName>
</protein>
<gene>
    <name evidence="1" type="ORF">Dsin_025314</name>
</gene>
<evidence type="ECO:0000313" key="1">
    <source>
        <dbReference type="EMBL" id="KAK3194004.1"/>
    </source>
</evidence>
<dbReference type="PANTHER" id="PTHR33710">
    <property type="entry name" value="BNAC02G09200D PROTEIN"/>
    <property type="match status" value="1"/>
</dbReference>
<accession>A0AAD9ZVW0</accession>
<organism evidence="1 2">
    <name type="scientific">Dipteronia sinensis</name>
    <dbReference type="NCBI Taxonomy" id="43782"/>
    <lineage>
        <taxon>Eukaryota</taxon>
        <taxon>Viridiplantae</taxon>
        <taxon>Streptophyta</taxon>
        <taxon>Embryophyta</taxon>
        <taxon>Tracheophyta</taxon>
        <taxon>Spermatophyta</taxon>
        <taxon>Magnoliopsida</taxon>
        <taxon>eudicotyledons</taxon>
        <taxon>Gunneridae</taxon>
        <taxon>Pentapetalae</taxon>
        <taxon>rosids</taxon>
        <taxon>malvids</taxon>
        <taxon>Sapindales</taxon>
        <taxon>Sapindaceae</taxon>
        <taxon>Hippocastanoideae</taxon>
        <taxon>Acereae</taxon>
        <taxon>Dipteronia</taxon>
    </lineage>
</organism>
<dbReference type="EMBL" id="JANJYJ010000008">
    <property type="protein sequence ID" value="KAK3194004.1"/>
    <property type="molecule type" value="Genomic_DNA"/>
</dbReference>
<dbReference type="AlphaFoldDB" id="A0AAD9ZVW0"/>
<reference evidence="1" key="1">
    <citation type="journal article" date="2023" name="Plant J.">
        <title>Genome sequences and population genomics provide insights into the demographic history, inbreeding, and mutation load of two 'living fossil' tree species of Dipteronia.</title>
        <authorList>
            <person name="Feng Y."/>
            <person name="Comes H.P."/>
            <person name="Chen J."/>
            <person name="Zhu S."/>
            <person name="Lu R."/>
            <person name="Zhang X."/>
            <person name="Li P."/>
            <person name="Qiu J."/>
            <person name="Olsen K.M."/>
            <person name="Qiu Y."/>
        </authorList>
    </citation>
    <scope>NUCLEOTIDE SEQUENCE</scope>
    <source>
        <strain evidence="1">NBL</strain>
    </source>
</reference>
<keyword evidence="2" id="KW-1185">Reference proteome</keyword>
<dbReference type="PANTHER" id="PTHR33710:SF64">
    <property type="entry name" value="ENDONUCLEASE_EXONUCLEASE_PHOSPHATASE DOMAIN-CONTAINING PROTEIN"/>
    <property type="match status" value="1"/>
</dbReference>
<name>A0AAD9ZVW0_9ROSI</name>
<comment type="caution">
    <text evidence="1">The sequence shown here is derived from an EMBL/GenBank/DDBJ whole genome shotgun (WGS) entry which is preliminary data.</text>
</comment>
<sequence>MTKVIEQRYSKDNGMQLGNIGFLSFEEEVAKVIKIRAALGFDFGGRDHEMARVIALRENEDISRSLGGSVLLKGMCAKSDEANVVDLPMHGMDFTWFNQKKEAAWARLDSFVVFPEILSLFPTLHQVEFPRSFSNHNAIALHVRIVEDRARPFWFLNEWLKDVDLMKKVAEVWKDGKVANGKRCSNYISELVFNEVRILDPNLVRNRIFNFLKDHYKNVSWKRHMLNGLRVKKLSLKERWSLEERFSSDEVWKVVSSCDGNKAPGPNGFNLNFIKANWLVIKDDVMILLNEFHGDGFIVKELYNTFIALIPK</sequence>
<proteinExistence type="predicted"/>
<evidence type="ECO:0000313" key="2">
    <source>
        <dbReference type="Proteomes" id="UP001281410"/>
    </source>
</evidence>
<dbReference type="Proteomes" id="UP001281410">
    <property type="component" value="Unassembled WGS sequence"/>
</dbReference>